<dbReference type="AlphaFoldDB" id="A0A0J0XHZ0"/>
<gene>
    <name evidence="1" type="ORF">CC85DRAFT_142334</name>
</gene>
<evidence type="ECO:0000313" key="2">
    <source>
        <dbReference type="Proteomes" id="UP000053611"/>
    </source>
</evidence>
<protein>
    <submittedName>
        <fullName evidence="1">Uncharacterized protein</fullName>
    </submittedName>
</protein>
<accession>A0A0J0XHZ0</accession>
<evidence type="ECO:0000313" key="1">
    <source>
        <dbReference type="EMBL" id="KLT40745.1"/>
    </source>
</evidence>
<sequence length="155" mass="17606">MTWPCRLLRSLGGVCDPVVTPTGFAATSNGITLDLRRCANLLVVKDRLVLHIAAACCWATGLPSRRGLRGRWSTPPRRGYGCLRHRSITTLFPWRVSRPQLRLEAWPGSDLSPLTVVDRRYSQRVDIWCTRFSRRDLAPLRLRPTLEITGALREE</sequence>
<name>A0A0J0XHZ0_9TREE</name>
<dbReference type="EMBL" id="KQ087229">
    <property type="protein sequence ID" value="KLT40745.1"/>
    <property type="molecule type" value="Genomic_DNA"/>
</dbReference>
<dbReference type="Proteomes" id="UP000053611">
    <property type="component" value="Unassembled WGS sequence"/>
</dbReference>
<dbReference type="GeneID" id="28980130"/>
<dbReference type="RefSeq" id="XP_018277236.1">
    <property type="nucleotide sequence ID" value="XM_018419527.1"/>
</dbReference>
<organism evidence="1 2">
    <name type="scientific">Cutaneotrichosporon oleaginosum</name>
    <dbReference type="NCBI Taxonomy" id="879819"/>
    <lineage>
        <taxon>Eukaryota</taxon>
        <taxon>Fungi</taxon>
        <taxon>Dikarya</taxon>
        <taxon>Basidiomycota</taxon>
        <taxon>Agaricomycotina</taxon>
        <taxon>Tremellomycetes</taxon>
        <taxon>Trichosporonales</taxon>
        <taxon>Trichosporonaceae</taxon>
        <taxon>Cutaneotrichosporon</taxon>
    </lineage>
</organism>
<keyword evidence="2" id="KW-1185">Reference proteome</keyword>
<proteinExistence type="predicted"/>
<reference evidence="1 2" key="1">
    <citation type="submission" date="2015-03" db="EMBL/GenBank/DDBJ databases">
        <title>Genomics and transcriptomics of the oil-accumulating basidiomycete yeast T. oleaginosus allow insights into substrate utilization and the diverse evolutionary trajectories of mating systems in fungi.</title>
        <authorList>
            <consortium name="DOE Joint Genome Institute"/>
            <person name="Kourist R."/>
            <person name="Kracht O."/>
            <person name="Bracharz F."/>
            <person name="Lipzen A."/>
            <person name="Nolan M."/>
            <person name="Ohm R."/>
            <person name="Grigoriev I."/>
            <person name="Sun S."/>
            <person name="Heitman J."/>
            <person name="Bruck T."/>
            <person name="Nowrousian M."/>
        </authorList>
    </citation>
    <scope>NUCLEOTIDE SEQUENCE [LARGE SCALE GENOMIC DNA]</scope>
    <source>
        <strain evidence="1 2">IBC0246</strain>
    </source>
</reference>